<evidence type="ECO:0000256" key="4">
    <source>
        <dbReference type="ARBA" id="ARBA00022807"/>
    </source>
</evidence>
<keyword evidence="4" id="KW-0788">Thiol protease</keyword>
<evidence type="ECO:0000313" key="7">
    <source>
        <dbReference type="EMBL" id="HCL03896.1"/>
    </source>
</evidence>
<dbReference type="Proteomes" id="UP000262969">
    <property type="component" value="Unassembled WGS sequence"/>
</dbReference>
<evidence type="ECO:0000256" key="2">
    <source>
        <dbReference type="ARBA" id="ARBA00022670"/>
    </source>
</evidence>
<dbReference type="Pfam" id="PF00877">
    <property type="entry name" value="NLPC_P60"/>
    <property type="match status" value="1"/>
</dbReference>
<keyword evidence="3" id="KW-0378">Hydrolase</keyword>
<protein>
    <recommendedName>
        <fullName evidence="9">Peptidoglycan-binding domain 1 protein</fullName>
    </recommendedName>
</protein>
<dbReference type="InterPro" id="IPR036365">
    <property type="entry name" value="PGBD-like_sf"/>
</dbReference>
<comment type="similarity">
    <text evidence="1">Belongs to the peptidase C40 family.</text>
</comment>
<dbReference type="InterPro" id="IPR036366">
    <property type="entry name" value="PGBDSf"/>
</dbReference>
<evidence type="ECO:0000256" key="3">
    <source>
        <dbReference type="ARBA" id="ARBA00022801"/>
    </source>
</evidence>
<gene>
    <name evidence="7" type="ORF">DHW61_16065</name>
</gene>
<evidence type="ECO:0000259" key="6">
    <source>
        <dbReference type="Pfam" id="PF01471"/>
    </source>
</evidence>
<dbReference type="SUPFAM" id="SSF47090">
    <property type="entry name" value="PGBD-like"/>
    <property type="match status" value="1"/>
</dbReference>
<evidence type="ECO:0000259" key="5">
    <source>
        <dbReference type="Pfam" id="PF00877"/>
    </source>
</evidence>
<dbReference type="EMBL" id="DPVV01000529">
    <property type="protein sequence ID" value="HCL03896.1"/>
    <property type="molecule type" value="Genomic_DNA"/>
</dbReference>
<keyword evidence="2" id="KW-0645">Protease</keyword>
<proteinExistence type="inferred from homology"/>
<dbReference type="InterPro" id="IPR038765">
    <property type="entry name" value="Papain-like_cys_pep_sf"/>
</dbReference>
<evidence type="ECO:0008006" key="9">
    <source>
        <dbReference type="Google" id="ProtNLM"/>
    </source>
</evidence>
<dbReference type="AlphaFoldDB" id="A0A3D2XA89"/>
<reference evidence="7 8" key="1">
    <citation type="journal article" date="2018" name="Nat. Biotechnol.">
        <title>A standardized bacterial taxonomy based on genome phylogeny substantially revises the tree of life.</title>
        <authorList>
            <person name="Parks D.H."/>
            <person name="Chuvochina M."/>
            <person name="Waite D.W."/>
            <person name="Rinke C."/>
            <person name="Skarshewski A."/>
            <person name="Chaumeil P.A."/>
            <person name="Hugenholtz P."/>
        </authorList>
    </citation>
    <scope>NUCLEOTIDE SEQUENCE [LARGE SCALE GENOMIC DNA]</scope>
    <source>
        <strain evidence="7">UBA11728</strain>
    </source>
</reference>
<evidence type="ECO:0000256" key="1">
    <source>
        <dbReference type="ARBA" id="ARBA00007074"/>
    </source>
</evidence>
<dbReference type="Gene3D" id="3.90.1720.10">
    <property type="entry name" value="endopeptidase domain like (from Nostoc punctiforme)"/>
    <property type="match status" value="1"/>
</dbReference>
<dbReference type="GO" id="GO:0006508">
    <property type="term" value="P:proteolysis"/>
    <property type="evidence" value="ECO:0007669"/>
    <property type="project" value="UniProtKB-KW"/>
</dbReference>
<dbReference type="InterPro" id="IPR000064">
    <property type="entry name" value="NLP_P60_dom"/>
</dbReference>
<organism evidence="7 8">
    <name type="scientific">Lachnoclostridium phytofermentans</name>
    <dbReference type="NCBI Taxonomy" id="66219"/>
    <lineage>
        <taxon>Bacteria</taxon>
        <taxon>Bacillati</taxon>
        <taxon>Bacillota</taxon>
        <taxon>Clostridia</taxon>
        <taxon>Lachnospirales</taxon>
        <taxon>Lachnospiraceae</taxon>
    </lineage>
</organism>
<sequence length="245" mass="27443">MLQLFINYLLSMVGESLYVWSGQGESLKTMFMNWVRKVETSDANVKRVQSLLDKKMKDDIFAFDCSGLGVNWLLQKKLIKVDMTANSMYNLCTPVTKSQLKRGDWVFIRNANGIKTHIGYIVDDNLNVVECAGRDYGTIRRPLSQGSPNGAWTDFGRPESIFPELKSVKEENKVAEISRVLKLTDPRMKGDDVKALQRAVETTDDGVFGPNTETKVKEAQKRLGLNVDGKAGKDTTTALGLVWRG</sequence>
<dbReference type="Gene3D" id="1.10.101.10">
    <property type="entry name" value="PGBD-like superfamily/PGBD"/>
    <property type="match status" value="1"/>
</dbReference>
<dbReference type="GO" id="GO:0008234">
    <property type="term" value="F:cysteine-type peptidase activity"/>
    <property type="evidence" value="ECO:0007669"/>
    <property type="project" value="UniProtKB-KW"/>
</dbReference>
<feature type="domain" description="Peptidoglycan binding-like" evidence="6">
    <location>
        <begin position="202"/>
        <end position="239"/>
    </location>
</feature>
<dbReference type="Pfam" id="PF01471">
    <property type="entry name" value="PG_binding_1"/>
    <property type="match status" value="1"/>
</dbReference>
<dbReference type="InterPro" id="IPR002477">
    <property type="entry name" value="Peptidoglycan-bd-like"/>
</dbReference>
<feature type="domain" description="NlpC/P60" evidence="5">
    <location>
        <begin position="62"/>
        <end position="125"/>
    </location>
</feature>
<evidence type="ECO:0000313" key="8">
    <source>
        <dbReference type="Proteomes" id="UP000262969"/>
    </source>
</evidence>
<accession>A0A3D2XA89</accession>
<comment type="caution">
    <text evidence="7">The sequence shown here is derived from an EMBL/GenBank/DDBJ whole genome shotgun (WGS) entry which is preliminary data.</text>
</comment>
<dbReference type="SUPFAM" id="SSF54001">
    <property type="entry name" value="Cysteine proteinases"/>
    <property type="match status" value="1"/>
</dbReference>
<name>A0A3D2XA89_9FIRM</name>